<comment type="subcellular location">
    <subcellularLocation>
        <location evidence="6">Cytoplasm</location>
    </subcellularLocation>
</comment>
<gene>
    <name evidence="6" type="primary">purS</name>
    <name evidence="7" type="ORF">NPRO_06260</name>
</gene>
<dbReference type="GO" id="GO:0005737">
    <property type="term" value="C:cytoplasm"/>
    <property type="evidence" value="ECO:0007669"/>
    <property type="project" value="UniProtKB-SubCell"/>
</dbReference>
<evidence type="ECO:0000256" key="4">
    <source>
        <dbReference type="ARBA" id="ARBA00022755"/>
    </source>
</evidence>
<evidence type="ECO:0000313" key="8">
    <source>
        <dbReference type="Proteomes" id="UP000662873"/>
    </source>
</evidence>
<evidence type="ECO:0000256" key="2">
    <source>
        <dbReference type="ARBA" id="ARBA00022598"/>
    </source>
</evidence>
<dbReference type="HAMAP" id="MF_01926">
    <property type="entry name" value="PurS"/>
    <property type="match status" value="1"/>
</dbReference>
<comment type="pathway">
    <text evidence="6">Purine metabolism; IMP biosynthesis via de novo pathway; 5-amino-1-(5-phospho-D-ribosyl)imidazole from N(2)-formyl-N(1)-(5-phospho-D-ribosyl)glycinamide: step 1/2.</text>
</comment>
<dbReference type="PANTHER" id="PTHR34696">
    <property type="entry name" value="PHOSPHORIBOSYLFORMYLGLYCINAMIDINE SYNTHASE SUBUNIT PURS"/>
    <property type="match status" value="1"/>
</dbReference>
<organism evidence="7 8">
    <name type="scientific">Candidatus Nitrosymbiomonas proteolyticus</name>
    <dbReference type="NCBI Taxonomy" id="2608984"/>
    <lineage>
        <taxon>Bacteria</taxon>
        <taxon>Bacillati</taxon>
        <taxon>Armatimonadota</taxon>
        <taxon>Armatimonadota incertae sedis</taxon>
        <taxon>Candidatus Nitrosymbiomonas</taxon>
    </lineage>
</organism>
<keyword evidence="2 6" id="KW-0436">Ligase</keyword>
<protein>
    <recommendedName>
        <fullName evidence="6">Phosphoribosylformylglycinamidine synthase subunit PurS</fullName>
        <shortName evidence="6">FGAM synthase</shortName>
        <ecNumber evidence="6">6.3.5.3</ecNumber>
    </recommendedName>
    <alternativeName>
        <fullName evidence="6">Formylglycinamide ribonucleotide amidotransferase subunit III</fullName>
        <shortName evidence="6">FGAR amidotransferase III</shortName>
        <shortName evidence="6">FGAR-AT III</shortName>
    </alternativeName>
    <alternativeName>
        <fullName evidence="6">Phosphoribosylformylglycinamidine synthase subunit III</fullName>
    </alternativeName>
</protein>
<dbReference type="EMBL" id="AP021858">
    <property type="protein sequence ID" value="BBO23031.1"/>
    <property type="molecule type" value="Genomic_DNA"/>
</dbReference>
<dbReference type="SUPFAM" id="SSF82697">
    <property type="entry name" value="PurS-like"/>
    <property type="match status" value="1"/>
</dbReference>
<dbReference type="PANTHER" id="PTHR34696:SF1">
    <property type="entry name" value="PHOSPHORIBOSYLFORMYLGLYCINAMIDINE SYNTHASE SUBUNIT PURS"/>
    <property type="match status" value="1"/>
</dbReference>
<dbReference type="KEGG" id="npy:NPRO_06260"/>
<dbReference type="NCBIfam" id="NF004630">
    <property type="entry name" value="PRK05974.1"/>
    <property type="match status" value="1"/>
</dbReference>
<proteinExistence type="inferred from homology"/>
<dbReference type="InterPro" id="IPR036604">
    <property type="entry name" value="PurS-like_sf"/>
</dbReference>
<keyword evidence="3 6" id="KW-0547">Nucleotide-binding</keyword>
<dbReference type="GO" id="GO:0004642">
    <property type="term" value="F:phosphoribosylformylglycinamidine synthase activity"/>
    <property type="evidence" value="ECO:0007669"/>
    <property type="project" value="UniProtKB-UniRule"/>
</dbReference>
<evidence type="ECO:0000313" key="7">
    <source>
        <dbReference type="EMBL" id="BBO23031.1"/>
    </source>
</evidence>
<evidence type="ECO:0000256" key="3">
    <source>
        <dbReference type="ARBA" id="ARBA00022741"/>
    </source>
</evidence>
<dbReference type="Gene3D" id="3.30.1280.10">
    <property type="entry name" value="Phosphoribosylformylglycinamidine synthase subunit PurS"/>
    <property type="match status" value="1"/>
</dbReference>
<dbReference type="GO" id="GO:0006189">
    <property type="term" value="P:'de novo' IMP biosynthetic process"/>
    <property type="evidence" value="ECO:0007669"/>
    <property type="project" value="UniProtKB-UniRule"/>
</dbReference>
<comment type="catalytic activity">
    <reaction evidence="6">
        <text>N(2)-formyl-N(1)-(5-phospho-beta-D-ribosyl)glycinamide + L-glutamine + ATP + H2O = 2-formamido-N(1)-(5-O-phospho-beta-D-ribosyl)acetamidine + L-glutamate + ADP + phosphate + H(+)</text>
        <dbReference type="Rhea" id="RHEA:17129"/>
        <dbReference type="ChEBI" id="CHEBI:15377"/>
        <dbReference type="ChEBI" id="CHEBI:15378"/>
        <dbReference type="ChEBI" id="CHEBI:29985"/>
        <dbReference type="ChEBI" id="CHEBI:30616"/>
        <dbReference type="ChEBI" id="CHEBI:43474"/>
        <dbReference type="ChEBI" id="CHEBI:58359"/>
        <dbReference type="ChEBI" id="CHEBI:147286"/>
        <dbReference type="ChEBI" id="CHEBI:147287"/>
        <dbReference type="ChEBI" id="CHEBI:456216"/>
        <dbReference type="EC" id="6.3.5.3"/>
    </reaction>
</comment>
<keyword evidence="4 6" id="KW-0658">Purine biosynthesis</keyword>
<comment type="subunit">
    <text evidence="6">Part of the FGAM synthase complex composed of 1 PurL, 1 PurQ and 2 PurS subunits.</text>
</comment>
<dbReference type="AlphaFoldDB" id="A0A809S8L5"/>
<dbReference type="InterPro" id="IPR003850">
    <property type="entry name" value="PurS"/>
</dbReference>
<keyword evidence="5 6" id="KW-0067">ATP-binding</keyword>
<dbReference type="EC" id="6.3.5.3" evidence="6"/>
<name>A0A809S8L5_9BACT</name>
<dbReference type="Pfam" id="PF02700">
    <property type="entry name" value="PurS"/>
    <property type="match status" value="1"/>
</dbReference>
<evidence type="ECO:0000256" key="1">
    <source>
        <dbReference type="ARBA" id="ARBA00022490"/>
    </source>
</evidence>
<reference evidence="7" key="1">
    <citation type="journal article" name="DNA Res.">
        <title>The physiological potential of anammox bacteria as revealed by their core genome structure.</title>
        <authorList>
            <person name="Okubo T."/>
            <person name="Toyoda A."/>
            <person name="Fukuhara K."/>
            <person name="Uchiyama I."/>
            <person name="Harigaya Y."/>
            <person name="Kuroiwa M."/>
            <person name="Suzuki T."/>
            <person name="Murakami Y."/>
            <person name="Suwa Y."/>
            <person name="Takami H."/>
        </authorList>
    </citation>
    <scope>NUCLEOTIDE SEQUENCE</scope>
    <source>
        <strain evidence="7">317325-2</strain>
    </source>
</reference>
<dbReference type="Proteomes" id="UP000662873">
    <property type="component" value="Chromosome"/>
</dbReference>
<evidence type="ECO:0000256" key="5">
    <source>
        <dbReference type="ARBA" id="ARBA00022840"/>
    </source>
</evidence>
<keyword evidence="1 6" id="KW-0963">Cytoplasm</keyword>
<accession>A0A809S8L5</accession>
<sequence>MPSVRVFVTLKPSLLDSAGRTVADALQKLGFDEVQGVRMGKLIVLNLDRFEESQVRSMCEKLLANPVIEDYRFEVDE</sequence>
<dbReference type="NCBIfam" id="TIGR00302">
    <property type="entry name" value="phosphoribosylformylglycinamidine synthase subunit PurS"/>
    <property type="match status" value="1"/>
</dbReference>
<comment type="similarity">
    <text evidence="6">Belongs to the PurS family.</text>
</comment>
<comment type="function">
    <text evidence="6">Part of the phosphoribosylformylglycinamidine synthase complex involved in the purines biosynthetic pathway. Catalyzes the ATP-dependent conversion of formylglycinamide ribonucleotide (FGAR) and glutamine to yield formylglycinamidine ribonucleotide (FGAM) and glutamate. The FGAM synthase complex is composed of three subunits. PurQ produces an ammonia molecule by converting glutamine to glutamate. PurL transfers the ammonia molecule to FGAR to form FGAM in an ATP-dependent manner. PurS interacts with PurQ and PurL and is thought to assist in the transfer of the ammonia molecule from PurQ to PurL.</text>
</comment>
<dbReference type="UniPathway" id="UPA00074">
    <property type="reaction ID" value="UER00128"/>
</dbReference>
<dbReference type="GO" id="GO:0005524">
    <property type="term" value="F:ATP binding"/>
    <property type="evidence" value="ECO:0007669"/>
    <property type="project" value="UniProtKB-UniRule"/>
</dbReference>
<evidence type="ECO:0000256" key="6">
    <source>
        <dbReference type="HAMAP-Rule" id="MF_01926"/>
    </source>
</evidence>